<dbReference type="EMBL" id="FNVO01000004">
    <property type="protein sequence ID" value="SEG26356.1"/>
    <property type="molecule type" value="Genomic_DNA"/>
</dbReference>
<feature type="chain" id="PRO_5009290883" description="ATP/GTP-binding protein" evidence="2">
    <location>
        <begin position="38"/>
        <end position="276"/>
    </location>
</feature>
<feature type="compositionally biased region" description="Gly residues" evidence="1">
    <location>
        <begin position="63"/>
        <end position="72"/>
    </location>
</feature>
<keyword evidence="4" id="KW-1185">Reference proteome</keyword>
<feature type="signal peptide" evidence="2">
    <location>
        <begin position="1"/>
        <end position="37"/>
    </location>
</feature>
<proteinExistence type="predicted"/>
<reference evidence="4" key="1">
    <citation type="submission" date="2016-10" db="EMBL/GenBank/DDBJ databases">
        <authorList>
            <person name="Varghese N."/>
            <person name="Submissions S."/>
        </authorList>
    </citation>
    <scope>NUCLEOTIDE SEQUENCE [LARGE SCALE GENOMIC DNA]</scope>
    <source>
        <strain evidence="4">DSM 43163</strain>
    </source>
</reference>
<evidence type="ECO:0000313" key="3">
    <source>
        <dbReference type="EMBL" id="SEG26356.1"/>
    </source>
</evidence>
<dbReference type="AlphaFoldDB" id="A0A1H5YSS2"/>
<evidence type="ECO:0000313" key="4">
    <source>
        <dbReference type="Proteomes" id="UP000236723"/>
    </source>
</evidence>
<protein>
    <recommendedName>
        <fullName evidence="5">ATP/GTP-binding protein</fullName>
    </recommendedName>
</protein>
<evidence type="ECO:0000256" key="1">
    <source>
        <dbReference type="SAM" id="MobiDB-lite"/>
    </source>
</evidence>
<evidence type="ECO:0008006" key="5">
    <source>
        <dbReference type="Google" id="ProtNLM"/>
    </source>
</evidence>
<evidence type="ECO:0000256" key="2">
    <source>
        <dbReference type="SAM" id="SignalP"/>
    </source>
</evidence>
<dbReference type="Proteomes" id="UP000236723">
    <property type="component" value="Unassembled WGS sequence"/>
</dbReference>
<feature type="region of interest" description="Disordered" evidence="1">
    <location>
        <begin position="36"/>
        <end position="85"/>
    </location>
</feature>
<keyword evidence="2" id="KW-0732">Signal</keyword>
<gene>
    <name evidence="3" type="ORF">SAMN04489712_104131</name>
</gene>
<sequence length="276" mass="29182">MAHQQVSCIGRGLLNRLIIASASSFACGVVLSQPAAAAPPSQRPKPPSVNGRTYVFGAHQDGRPGGAPGGQGPRAQRALSGSAPKKSLPTLCSWWRGGVAVCKPISVPDDKPEGKPKVSPAELAITEWRRLPVPAPVVRTAPPRGRDGLVGLPHWFWVANWRPLTGRAEAGGVWIEVTARPQNLTIEPGGGQRPVRCSGSGTAYDPSRPAVSQRTDCSYTFTRSSFRRPGGAYRVRATVVWGGTWTGSGGTGGVLPPLSRSVSFPVRVVEAQSLYR</sequence>
<organism evidence="3 4">
    <name type="scientific">Thermomonospora echinospora</name>
    <dbReference type="NCBI Taxonomy" id="1992"/>
    <lineage>
        <taxon>Bacteria</taxon>
        <taxon>Bacillati</taxon>
        <taxon>Actinomycetota</taxon>
        <taxon>Actinomycetes</taxon>
        <taxon>Streptosporangiales</taxon>
        <taxon>Thermomonosporaceae</taxon>
        <taxon>Thermomonospora</taxon>
    </lineage>
</organism>
<name>A0A1H5YSS2_9ACTN</name>
<accession>A0A1H5YSS2</accession>